<protein>
    <submittedName>
        <fullName evidence="1">Uncharacterized protein</fullName>
    </submittedName>
</protein>
<sequence>VLHPIQFLTDDPVGNGDDAPFVDLLVVL</sequence>
<dbReference type="EMBL" id="UINC01134553">
    <property type="protein sequence ID" value="SVD18165.1"/>
    <property type="molecule type" value="Genomic_DNA"/>
</dbReference>
<feature type="non-terminal residue" evidence="1">
    <location>
        <position position="1"/>
    </location>
</feature>
<gene>
    <name evidence="1" type="ORF">METZ01_LOCUS371019</name>
</gene>
<reference evidence="1" key="1">
    <citation type="submission" date="2018-05" db="EMBL/GenBank/DDBJ databases">
        <authorList>
            <person name="Lanie J.A."/>
            <person name="Ng W.-L."/>
            <person name="Kazmierczak K.M."/>
            <person name="Andrzejewski T.M."/>
            <person name="Davidsen T.M."/>
            <person name="Wayne K.J."/>
            <person name="Tettelin H."/>
            <person name="Glass J.I."/>
            <person name="Rusch D."/>
            <person name="Podicherti R."/>
            <person name="Tsui H.-C.T."/>
            <person name="Winkler M.E."/>
        </authorList>
    </citation>
    <scope>NUCLEOTIDE SEQUENCE</scope>
</reference>
<name>A0A382T8S4_9ZZZZ</name>
<organism evidence="1">
    <name type="scientific">marine metagenome</name>
    <dbReference type="NCBI Taxonomy" id="408172"/>
    <lineage>
        <taxon>unclassified sequences</taxon>
        <taxon>metagenomes</taxon>
        <taxon>ecological metagenomes</taxon>
    </lineage>
</organism>
<evidence type="ECO:0000313" key="1">
    <source>
        <dbReference type="EMBL" id="SVD18165.1"/>
    </source>
</evidence>
<proteinExistence type="predicted"/>
<accession>A0A382T8S4</accession>
<dbReference type="AlphaFoldDB" id="A0A382T8S4"/>